<evidence type="ECO:0000256" key="3">
    <source>
        <dbReference type="ARBA" id="ARBA00022692"/>
    </source>
</evidence>
<keyword evidence="5 6" id="KW-0472">Membrane</keyword>
<keyword evidence="8" id="KW-1185">Reference proteome</keyword>
<evidence type="ECO:0000256" key="1">
    <source>
        <dbReference type="ARBA" id="ARBA00004370"/>
    </source>
</evidence>
<dbReference type="EMBL" id="JAOWKY010000001">
    <property type="protein sequence ID" value="MCV2868024.1"/>
    <property type="molecule type" value="Genomic_DNA"/>
</dbReference>
<accession>A0ABT2ZA71</accession>
<gene>
    <name evidence="7" type="ORF">OEW28_05230</name>
</gene>
<keyword evidence="6" id="KW-1003">Cell membrane</keyword>
<evidence type="ECO:0000256" key="4">
    <source>
        <dbReference type="ARBA" id="ARBA00022989"/>
    </source>
</evidence>
<dbReference type="InterPro" id="IPR002994">
    <property type="entry name" value="Surf1/Shy1"/>
</dbReference>
<keyword evidence="4 6" id="KW-1133">Transmembrane helix</keyword>
<keyword evidence="3 6" id="KW-0812">Transmembrane</keyword>
<protein>
    <recommendedName>
        <fullName evidence="6">SURF1-like protein</fullName>
    </recommendedName>
</protein>
<feature type="transmembrane region" description="Helical" evidence="6">
    <location>
        <begin position="200"/>
        <end position="219"/>
    </location>
</feature>
<reference evidence="7 8" key="1">
    <citation type="submission" date="2022-10" db="EMBL/GenBank/DDBJ databases">
        <title>Defluviimonas sp. nov., isolated from ocean surface water.</title>
        <authorList>
            <person name="He W."/>
            <person name="Wang L."/>
            <person name="Zhang D.-F."/>
        </authorList>
    </citation>
    <scope>NUCLEOTIDE SEQUENCE [LARGE SCALE GENOMIC DNA]</scope>
    <source>
        <strain evidence="7 8">WL0002</strain>
    </source>
</reference>
<evidence type="ECO:0000256" key="5">
    <source>
        <dbReference type="ARBA" id="ARBA00023136"/>
    </source>
</evidence>
<comment type="similarity">
    <text evidence="2 6">Belongs to the SURF1 family.</text>
</comment>
<dbReference type="Proteomes" id="UP001652542">
    <property type="component" value="Unassembled WGS sequence"/>
</dbReference>
<comment type="subcellular location">
    <subcellularLocation>
        <location evidence="6">Cell membrane</location>
        <topology evidence="6">Multi-pass membrane protein</topology>
    </subcellularLocation>
    <subcellularLocation>
        <location evidence="1">Membrane</location>
    </subcellularLocation>
</comment>
<comment type="caution">
    <text evidence="6">Lacks conserved residue(s) required for the propagation of feature annotation.</text>
</comment>
<organism evidence="7 8">
    <name type="scientific">Albidovulum marisflavi</name>
    <dbReference type="NCBI Taxonomy" id="2984159"/>
    <lineage>
        <taxon>Bacteria</taxon>
        <taxon>Pseudomonadati</taxon>
        <taxon>Pseudomonadota</taxon>
        <taxon>Alphaproteobacteria</taxon>
        <taxon>Rhodobacterales</taxon>
        <taxon>Paracoccaceae</taxon>
        <taxon>Albidovulum</taxon>
    </lineage>
</organism>
<proteinExistence type="inferred from homology"/>
<comment type="caution">
    <text evidence="7">The sequence shown here is derived from an EMBL/GenBank/DDBJ whole genome shotgun (WGS) entry which is preliminary data.</text>
</comment>
<dbReference type="PANTHER" id="PTHR23427:SF2">
    <property type="entry name" value="SURFEIT LOCUS PROTEIN 1"/>
    <property type="match status" value="1"/>
</dbReference>
<name>A0ABT2ZA71_9RHOB</name>
<dbReference type="CDD" id="cd06662">
    <property type="entry name" value="SURF1"/>
    <property type="match status" value="1"/>
</dbReference>
<evidence type="ECO:0000256" key="6">
    <source>
        <dbReference type="RuleBase" id="RU363076"/>
    </source>
</evidence>
<evidence type="ECO:0000256" key="2">
    <source>
        <dbReference type="ARBA" id="ARBA00007165"/>
    </source>
</evidence>
<dbReference type="PROSITE" id="PS50895">
    <property type="entry name" value="SURF1"/>
    <property type="match status" value="1"/>
</dbReference>
<evidence type="ECO:0000313" key="7">
    <source>
        <dbReference type="EMBL" id="MCV2868024.1"/>
    </source>
</evidence>
<dbReference type="Pfam" id="PF02104">
    <property type="entry name" value="SURF1"/>
    <property type="match status" value="1"/>
</dbReference>
<dbReference type="InterPro" id="IPR045214">
    <property type="entry name" value="Surf1/Surf4"/>
</dbReference>
<evidence type="ECO:0000313" key="8">
    <source>
        <dbReference type="Proteomes" id="UP001652542"/>
    </source>
</evidence>
<dbReference type="RefSeq" id="WP_263733648.1">
    <property type="nucleotide sequence ID" value="NZ_JAOWKY010000001.1"/>
</dbReference>
<sequence>MRRVLFPLALGLCGIAILMSLGFWQLRRLEWKETMLDQIAARIDGTPVDVFALGSPDPETQIYLPVTASGRTTGQEILVLSGQKHVGAGYEVIAVLETDGGRRILIDRGFLSEDARDAARPPVALTVTGNLHWPNESDAYTPPPDATTGLWFARDVKAMAESLETDPLMVVIRTAEGDAQGIVPRPVDTSGIPNDHMNYAITWFSLAAVWAGMTLYLLWRIRRRTI</sequence>
<dbReference type="PANTHER" id="PTHR23427">
    <property type="entry name" value="SURFEIT LOCUS PROTEIN"/>
    <property type="match status" value="1"/>
</dbReference>